<keyword evidence="3" id="KW-1185">Reference proteome</keyword>
<dbReference type="Proteomes" id="UP000796761">
    <property type="component" value="Unassembled WGS sequence"/>
</dbReference>
<feature type="transmembrane region" description="Helical" evidence="1">
    <location>
        <begin position="35"/>
        <end position="59"/>
    </location>
</feature>
<proteinExistence type="predicted"/>
<name>A0A8K1D6G7_9PASS</name>
<evidence type="ECO:0000313" key="2">
    <source>
        <dbReference type="EMBL" id="TRZ04726.1"/>
    </source>
</evidence>
<evidence type="ECO:0000256" key="1">
    <source>
        <dbReference type="SAM" id="Phobius"/>
    </source>
</evidence>
<keyword evidence="1" id="KW-1133">Transmembrane helix</keyword>
<reference evidence="2" key="1">
    <citation type="submission" date="2019-04" db="EMBL/GenBank/DDBJ databases">
        <title>Genome assembly of Zosterops borbonicus 15179.</title>
        <authorList>
            <person name="Leroy T."/>
            <person name="Anselmetti Y."/>
            <person name="Tilak M.-K."/>
            <person name="Nabholz B."/>
        </authorList>
    </citation>
    <scope>NUCLEOTIDE SEQUENCE</scope>
    <source>
        <strain evidence="2">HGM_15179</strain>
        <tissue evidence="2">Muscle</tissue>
    </source>
</reference>
<feature type="non-terminal residue" evidence="2">
    <location>
        <position position="1"/>
    </location>
</feature>
<gene>
    <name evidence="2" type="ORF">HGM15179_022381</name>
</gene>
<dbReference type="EMBL" id="SWJQ01013991">
    <property type="protein sequence ID" value="TRZ04726.1"/>
    <property type="molecule type" value="Genomic_DNA"/>
</dbReference>
<evidence type="ECO:0000313" key="3">
    <source>
        <dbReference type="Proteomes" id="UP000796761"/>
    </source>
</evidence>
<comment type="caution">
    <text evidence="2">The sequence shown here is derived from an EMBL/GenBank/DDBJ whole genome shotgun (WGS) entry which is preliminary data.</text>
</comment>
<accession>A0A8K1D6G7</accession>
<protein>
    <submittedName>
        <fullName evidence="2">Uncharacterized protein</fullName>
    </submittedName>
</protein>
<organism evidence="2 3">
    <name type="scientific">Zosterops borbonicus</name>
    <dbReference type="NCBI Taxonomy" id="364589"/>
    <lineage>
        <taxon>Eukaryota</taxon>
        <taxon>Metazoa</taxon>
        <taxon>Chordata</taxon>
        <taxon>Craniata</taxon>
        <taxon>Vertebrata</taxon>
        <taxon>Euteleostomi</taxon>
        <taxon>Archelosauria</taxon>
        <taxon>Archosauria</taxon>
        <taxon>Dinosauria</taxon>
        <taxon>Saurischia</taxon>
        <taxon>Theropoda</taxon>
        <taxon>Coelurosauria</taxon>
        <taxon>Aves</taxon>
        <taxon>Neognathae</taxon>
        <taxon>Neoaves</taxon>
        <taxon>Telluraves</taxon>
        <taxon>Australaves</taxon>
        <taxon>Passeriformes</taxon>
        <taxon>Sylvioidea</taxon>
        <taxon>Zosteropidae</taxon>
        <taxon>Zosterops</taxon>
    </lineage>
</organism>
<keyword evidence="1" id="KW-0472">Membrane</keyword>
<dbReference type="AlphaFoldDB" id="A0A8K1D6G7"/>
<sequence length="64" mass="6852">CVATNQLGQDGHRVFRALSPELALEVTSWGHGGTVAAGVVVSLLFLAQLMGIIVAFHWWHRLGG</sequence>
<keyword evidence="1" id="KW-0812">Transmembrane</keyword>